<dbReference type="OrthoDB" id="6080853at2"/>
<name>A0A418Y1W9_9GAMM</name>
<comment type="caution">
    <text evidence="1">The sequence shown here is derived from an EMBL/GenBank/DDBJ whole genome shotgun (WGS) entry which is preliminary data.</text>
</comment>
<organism evidence="1 2">
    <name type="scientific">Alcanivorax profundi</name>
    <dbReference type="NCBI Taxonomy" id="2338368"/>
    <lineage>
        <taxon>Bacteria</taxon>
        <taxon>Pseudomonadati</taxon>
        <taxon>Pseudomonadota</taxon>
        <taxon>Gammaproteobacteria</taxon>
        <taxon>Oceanospirillales</taxon>
        <taxon>Alcanivoracaceae</taxon>
        <taxon>Alcanivorax</taxon>
    </lineage>
</organism>
<keyword evidence="2" id="KW-1185">Reference proteome</keyword>
<dbReference type="Proteomes" id="UP000283734">
    <property type="component" value="Unassembled WGS sequence"/>
</dbReference>
<evidence type="ECO:0000313" key="1">
    <source>
        <dbReference type="EMBL" id="RJG19480.1"/>
    </source>
</evidence>
<evidence type="ECO:0000313" key="2">
    <source>
        <dbReference type="Proteomes" id="UP000283734"/>
    </source>
</evidence>
<dbReference type="EMBL" id="QYYA01000001">
    <property type="protein sequence ID" value="RJG19480.1"/>
    <property type="molecule type" value="Genomic_DNA"/>
</dbReference>
<accession>A0A418Y1W9</accession>
<sequence>MKPGPLVALVVVGLGITLAVCVAWARLHEDSPTAAVVEPPVHPATVSPSMAAKLPADEAETMPTYIGDRVIDGPASNASQGAAPAVVPVPSARAVAALRESMENGDPRTPPLARSTNLREMPSAEELADPGLYQQYEMRQKQQVYGSFVTAANRKIGELESLIEQGEAFGIDPEQLAEGQRKLDGLMAQRDQLLEQHPELVEPEPGQE</sequence>
<protein>
    <submittedName>
        <fullName evidence="1">Uncharacterized protein</fullName>
    </submittedName>
</protein>
<dbReference type="AlphaFoldDB" id="A0A418Y1W9"/>
<proteinExistence type="predicted"/>
<gene>
    <name evidence="1" type="ORF">D4A39_01020</name>
</gene>
<dbReference type="RefSeq" id="WP_119917350.1">
    <property type="nucleotide sequence ID" value="NZ_QYYA01000001.1"/>
</dbReference>
<reference evidence="1 2" key="1">
    <citation type="submission" date="2018-09" db="EMBL/GenBank/DDBJ databases">
        <title>Alcanivorax profundi sp. nov., isolated from 1000 m-depth seawater of the Mariana Trench.</title>
        <authorList>
            <person name="Liu J."/>
        </authorList>
    </citation>
    <scope>NUCLEOTIDE SEQUENCE [LARGE SCALE GENOMIC DNA]</scope>
    <source>
        <strain evidence="1 2">MTEO17</strain>
    </source>
</reference>